<evidence type="ECO:0000256" key="3">
    <source>
        <dbReference type="ARBA" id="ARBA00023002"/>
    </source>
</evidence>
<dbReference type="GO" id="GO:0016614">
    <property type="term" value="F:oxidoreductase activity, acting on CH-OH group of donors"/>
    <property type="evidence" value="ECO:0007669"/>
    <property type="project" value="UniProtKB-ARBA"/>
</dbReference>
<sequence>MVKNSSQTLSGKVAVVSGASSGIGAAIARELAYRGAAVIINYPWPEEKKAAEHVLSSLSDSTVARIIEADLSTVDGPSSLIGATIKEFGRLDILVNNAGISYPTRVDEPSTEQVLKDWERIVTLNGRGTLLLTRAALPVLSRQHSRIINISSESTRSPEPFMTIYTGTKGMIETFTRCWAKELPRKYGCTVNTVAPGPIATDNLLSAPKEFLDLVLKQTEKNPVASRLGAPEEVAAAVAMLCEEQAGWINGVYIPVGGGMVMT</sequence>
<comment type="caution">
    <text evidence="4">The sequence shown here is derived from an EMBL/GenBank/DDBJ whole genome shotgun (WGS) entry which is preliminary data.</text>
</comment>
<dbReference type="PANTHER" id="PTHR48107">
    <property type="entry name" value="NADPH-DEPENDENT ALDEHYDE REDUCTASE-LIKE PROTEIN, CHLOROPLASTIC-RELATED"/>
    <property type="match status" value="1"/>
</dbReference>
<evidence type="ECO:0000313" key="5">
    <source>
        <dbReference type="Proteomes" id="UP000321331"/>
    </source>
</evidence>
<protein>
    <submittedName>
        <fullName evidence="4">Uncharacterized protein</fullName>
    </submittedName>
</protein>
<dbReference type="PRINTS" id="PR00080">
    <property type="entry name" value="SDRFAMILY"/>
</dbReference>
<dbReference type="InterPro" id="IPR002347">
    <property type="entry name" value="SDR_fam"/>
</dbReference>
<keyword evidence="2" id="KW-0521">NADP</keyword>
<accession>A0A5C6SFV2</accession>
<keyword evidence="3" id="KW-0560">Oxidoreductase</keyword>
<dbReference type="EMBL" id="VMNF01000014">
    <property type="protein sequence ID" value="TXB97452.1"/>
    <property type="molecule type" value="Genomic_DNA"/>
</dbReference>
<reference evidence="4 5" key="1">
    <citation type="submission" date="2019-07" db="EMBL/GenBank/DDBJ databases">
        <title>The First High-Quality Draft Genome Sequence of the Causal Agent of the Current Panama Disease Epidemic.</title>
        <authorList>
            <person name="Warmington R.J."/>
            <person name="Kay W."/>
            <person name="Jeffries A."/>
            <person name="Bebber D."/>
            <person name="Moore K."/>
            <person name="Studholme D.J."/>
        </authorList>
    </citation>
    <scope>NUCLEOTIDE SEQUENCE [LARGE SCALE GENOMIC DNA]</scope>
    <source>
        <strain evidence="4 5">TR4</strain>
    </source>
</reference>
<gene>
    <name evidence="4" type="ORF">FocTR4_00011881</name>
</gene>
<evidence type="ECO:0000256" key="2">
    <source>
        <dbReference type="ARBA" id="ARBA00022857"/>
    </source>
</evidence>
<name>A0A5C6SFV2_FUSOC</name>
<dbReference type="Gene3D" id="3.40.50.720">
    <property type="entry name" value="NAD(P)-binding Rossmann-like Domain"/>
    <property type="match status" value="1"/>
</dbReference>
<dbReference type="PANTHER" id="PTHR48107:SF7">
    <property type="entry name" value="RE15974P"/>
    <property type="match status" value="1"/>
</dbReference>
<comment type="similarity">
    <text evidence="1">Belongs to the short-chain dehydrogenases/reductases (SDR) family.</text>
</comment>
<organism evidence="4 5">
    <name type="scientific">Fusarium oxysporum f. sp. cubense</name>
    <dbReference type="NCBI Taxonomy" id="61366"/>
    <lineage>
        <taxon>Eukaryota</taxon>
        <taxon>Fungi</taxon>
        <taxon>Dikarya</taxon>
        <taxon>Ascomycota</taxon>
        <taxon>Pezizomycotina</taxon>
        <taxon>Sordariomycetes</taxon>
        <taxon>Hypocreomycetidae</taxon>
        <taxon>Hypocreales</taxon>
        <taxon>Nectriaceae</taxon>
        <taxon>Fusarium</taxon>
        <taxon>Fusarium oxysporum species complex</taxon>
    </lineage>
</organism>
<dbReference type="InterPro" id="IPR036291">
    <property type="entry name" value="NAD(P)-bd_dom_sf"/>
</dbReference>
<evidence type="ECO:0000313" key="4">
    <source>
        <dbReference type="EMBL" id="TXB97452.1"/>
    </source>
</evidence>
<dbReference type="Proteomes" id="UP000321331">
    <property type="component" value="Unassembled WGS sequence"/>
</dbReference>
<dbReference type="Pfam" id="PF13561">
    <property type="entry name" value="adh_short_C2"/>
    <property type="match status" value="1"/>
</dbReference>
<dbReference type="SUPFAM" id="SSF51735">
    <property type="entry name" value="NAD(P)-binding Rossmann-fold domains"/>
    <property type="match status" value="1"/>
</dbReference>
<proteinExistence type="inferred from homology"/>
<evidence type="ECO:0000256" key="1">
    <source>
        <dbReference type="ARBA" id="ARBA00006484"/>
    </source>
</evidence>
<dbReference type="PRINTS" id="PR00081">
    <property type="entry name" value="GDHRDH"/>
</dbReference>
<dbReference type="FunFam" id="3.40.50.720:FF:000084">
    <property type="entry name" value="Short-chain dehydrogenase reductase"/>
    <property type="match status" value="1"/>
</dbReference>
<dbReference type="AlphaFoldDB" id="A0A5C6SFV2"/>